<evidence type="ECO:0000313" key="4">
    <source>
        <dbReference type="Proteomes" id="UP001302486"/>
    </source>
</evidence>
<sequence length="348" mass="40192">MKILVIQQKMIGDVLTSSILFEALRQKYPNAQLDYLINEHTYPVVENNPFINHFIFFTKEAESSKKALFKLVKSVRKREYDIVIDVYSKLSSNLITAFSKAKTKISYYKHYSKFIYHHNIKRQQSTNTNIGLAISHRLQLLQPLGIKTDSIKPKIFLSDSEIADSKRFLEHENINLKQPLFMISVLGSGENKTYPFPFMAKVIDVIAEKTKGQILFNYIPKQEAQAKAILNLCNTETKKHIKFHVFGKSLREFLAITQHCDAVIGNEGGAINMAKALNVKTFAIYSPWIDKASWNLFEDENNVSVHLKDYKPELYTKPEKEYKNEALGLYQKFKPELFFDKLEGFLSS</sequence>
<evidence type="ECO:0000313" key="3">
    <source>
        <dbReference type="EMBL" id="WOD43912.1"/>
    </source>
</evidence>
<organism evidence="3 4">
    <name type="scientific">Hwangdonia lutea</name>
    <dbReference type="NCBI Taxonomy" id="3075823"/>
    <lineage>
        <taxon>Bacteria</taxon>
        <taxon>Pseudomonadati</taxon>
        <taxon>Bacteroidota</taxon>
        <taxon>Flavobacteriia</taxon>
        <taxon>Flavobacteriales</taxon>
        <taxon>Flavobacteriaceae</taxon>
        <taxon>Hwangdonia</taxon>
    </lineage>
</organism>
<dbReference type="GO" id="GO:0009244">
    <property type="term" value="P:lipopolysaccharide core region biosynthetic process"/>
    <property type="evidence" value="ECO:0007669"/>
    <property type="project" value="TreeGrafter"/>
</dbReference>
<accession>A0AA97EMI6</accession>
<dbReference type="Gene3D" id="3.40.50.2000">
    <property type="entry name" value="Glycogen Phosphorylase B"/>
    <property type="match status" value="2"/>
</dbReference>
<reference evidence="4" key="1">
    <citation type="submission" date="2024-06" db="EMBL/GenBank/DDBJ databases">
        <title>Hwangdonia haimaensis gen. nov., sp. nov., a member of the family Flavobacteriaceae isolated from the haima cold seep.</title>
        <authorList>
            <person name="Li J."/>
        </authorList>
    </citation>
    <scope>NUCLEOTIDE SEQUENCE [LARGE SCALE GENOMIC DNA]</scope>
    <source>
        <strain evidence="4">SCSIO 19198</strain>
    </source>
</reference>
<gene>
    <name evidence="3" type="ORF">RNZ46_01310</name>
</gene>
<proteinExistence type="predicted"/>
<dbReference type="SUPFAM" id="SSF53756">
    <property type="entry name" value="UDP-Glycosyltransferase/glycogen phosphorylase"/>
    <property type="match status" value="1"/>
</dbReference>
<protein>
    <submittedName>
        <fullName evidence="3">Glycosyltransferase family 9 protein</fullName>
    </submittedName>
</protein>
<dbReference type="RefSeq" id="WP_316983589.1">
    <property type="nucleotide sequence ID" value="NZ_CP136521.1"/>
</dbReference>
<dbReference type="EMBL" id="CP136521">
    <property type="protein sequence ID" value="WOD43912.1"/>
    <property type="molecule type" value="Genomic_DNA"/>
</dbReference>
<dbReference type="GO" id="GO:0008713">
    <property type="term" value="F:ADP-heptose-lipopolysaccharide heptosyltransferase activity"/>
    <property type="evidence" value="ECO:0007669"/>
    <property type="project" value="TreeGrafter"/>
</dbReference>
<evidence type="ECO:0000256" key="2">
    <source>
        <dbReference type="ARBA" id="ARBA00022679"/>
    </source>
</evidence>
<dbReference type="PANTHER" id="PTHR30160">
    <property type="entry name" value="TETRAACYLDISACCHARIDE 4'-KINASE-RELATED"/>
    <property type="match status" value="1"/>
</dbReference>
<dbReference type="Proteomes" id="UP001302486">
    <property type="component" value="Chromosome"/>
</dbReference>
<dbReference type="KEGG" id="hws:RNZ46_01310"/>
<keyword evidence="2" id="KW-0808">Transferase</keyword>
<dbReference type="CDD" id="cd03789">
    <property type="entry name" value="GT9_LPS_heptosyltransferase"/>
    <property type="match status" value="1"/>
</dbReference>
<dbReference type="GO" id="GO:0005829">
    <property type="term" value="C:cytosol"/>
    <property type="evidence" value="ECO:0007669"/>
    <property type="project" value="TreeGrafter"/>
</dbReference>
<dbReference type="InterPro" id="IPR051199">
    <property type="entry name" value="LPS_LOS_Heptosyltrfase"/>
</dbReference>
<dbReference type="PANTHER" id="PTHR30160:SF7">
    <property type="entry name" value="ADP-HEPTOSE--LPS HEPTOSYLTRANSFERASE 2"/>
    <property type="match status" value="1"/>
</dbReference>
<keyword evidence="4" id="KW-1185">Reference proteome</keyword>
<name>A0AA97EMI6_9FLAO</name>
<dbReference type="Pfam" id="PF01075">
    <property type="entry name" value="Glyco_transf_9"/>
    <property type="match status" value="1"/>
</dbReference>
<dbReference type="InterPro" id="IPR002201">
    <property type="entry name" value="Glyco_trans_9"/>
</dbReference>
<evidence type="ECO:0000256" key="1">
    <source>
        <dbReference type="ARBA" id="ARBA00022676"/>
    </source>
</evidence>
<dbReference type="AlphaFoldDB" id="A0AA97EMI6"/>
<keyword evidence="1" id="KW-0328">Glycosyltransferase</keyword>